<dbReference type="EMBL" id="JABSTR010000007">
    <property type="protein sequence ID" value="KAH9376118.1"/>
    <property type="molecule type" value="Genomic_DNA"/>
</dbReference>
<comment type="caution">
    <text evidence="1">The sequence shown here is derived from an EMBL/GenBank/DDBJ whole genome shotgun (WGS) entry which is preliminary data.</text>
</comment>
<dbReference type="AlphaFoldDB" id="A0A9J6GCF2"/>
<evidence type="ECO:0000313" key="1">
    <source>
        <dbReference type="EMBL" id="KAH9376118.1"/>
    </source>
</evidence>
<protein>
    <submittedName>
        <fullName evidence="1">Uncharacterized protein</fullName>
    </submittedName>
</protein>
<dbReference type="VEuPathDB" id="VectorBase:HLOH_044227"/>
<gene>
    <name evidence="1" type="ORF">HPB48_012829</name>
</gene>
<reference evidence="1 2" key="1">
    <citation type="journal article" date="2020" name="Cell">
        <title>Large-Scale Comparative Analyses of Tick Genomes Elucidate Their Genetic Diversity and Vector Capacities.</title>
        <authorList>
            <consortium name="Tick Genome and Microbiome Consortium (TIGMIC)"/>
            <person name="Jia N."/>
            <person name="Wang J."/>
            <person name="Shi W."/>
            <person name="Du L."/>
            <person name="Sun Y."/>
            <person name="Zhan W."/>
            <person name="Jiang J.F."/>
            <person name="Wang Q."/>
            <person name="Zhang B."/>
            <person name="Ji P."/>
            <person name="Bell-Sakyi L."/>
            <person name="Cui X.M."/>
            <person name="Yuan T.T."/>
            <person name="Jiang B.G."/>
            <person name="Yang W.F."/>
            <person name="Lam T.T."/>
            <person name="Chang Q.C."/>
            <person name="Ding S.J."/>
            <person name="Wang X.J."/>
            <person name="Zhu J.G."/>
            <person name="Ruan X.D."/>
            <person name="Zhao L."/>
            <person name="Wei J.T."/>
            <person name="Ye R.Z."/>
            <person name="Que T.C."/>
            <person name="Du C.H."/>
            <person name="Zhou Y.H."/>
            <person name="Cheng J.X."/>
            <person name="Dai P.F."/>
            <person name="Guo W.B."/>
            <person name="Han X.H."/>
            <person name="Huang E.J."/>
            <person name="Li L.F."/>
            <person name="Wei W."/>
            <person name="Gao Y.C."/>
            <person name="Liu J.Z."/>
            <person name="Shao H.Z."/>
            <person name="Wang X."/>
            <person name="Wang C.C."/>
            <person name="Yang T.C."/>
            <person name="Huo Q.B."/>
            <person name="Li W."/>
            <person name="Chen H.Y."/>
            <person name="Chen S.E."/>
            <person name="Zhou L.G."/>
            <person name="Ni X.B."/>
            <person name="Tian J.H."/>
            <person name="Sheng Y."/>
            <person name="Liu T."/>
            <person name="Pan Y.S."/>
            <person name="Xia L.Y."/>
            <person name="Li J."/>
            <person name="Zhao F."/>
            <person name="Cao W.C."/>
        </authorList>
    </citation>
    <scope>NUCLEOTIDE SEQUENCE [LARGE SCALE GENOMIC DNA]</scope>
    <source>
        <strain evidence="1">HaeL-2018</strain>
    </source>
</reference>
<keyword evidence="2" id="KW-1185">Reference proteome</keyword>
<dbReference type="Proteomes" id="UP000821853">
    <property type="component" value="Chromosome 5"/>
</dbReference>
<name>A0A9J6GCF2_HAELO</name>
<accession>A0A9J6GCF2</accession>
<organism evidence="1 2">
    <name type="scientific">Haemaphysalis longicornis</name>
    <name type="common">Bush tick</name>
    <dbReference type="NCBI Taxonomy" id="44386"/>
    <lineage>
        <taxon>Eukaryota</taxon>
        <taxon>Metazoa</taxon>
        <taxon>Ecdysozoa</taxon>
        <taxon>Arthropoda</taxon>
        <taxon>Chelicerata</taxon>
        <taxon>Arachnida</taxon>
        <taxon>Acari</taxon>
        <taxon>Parasitiformes</taxon>
        <taxon>Ixodida</taxon>
        <taxon>Ixodoidea</taxon>
        <taxon>Ixodidae</taxon>
        <taxon>Haemaphysalinae</taxon>
        <taxon>Haemaphysalis</taxon>
    </lineage>
</organism>
<evidence type="ECO:0000313" key="2">
    <source>
        <dbReference type="Proteomes" id="UP000821853"/>
    </source>
</evidence>
<proteinExistence type="predicted"/>
<sequence length="109" mass="12916">MRENKLRANARRIARKIAFYKANILFSSGSSFALIERIKGVIFTFLGTKSGEQLLQACPPFQRRSKTSYMLHYQRWCTKRQIRKSLQHCRHSCEKSLRILKLIITKEQR</sequence>